<protein>
    <submittedName>
        <fullName evidence="1">Phage-related protein</fullName>
    </submittedName>
</protein>
<evidence type="ECO:0000313" key="1">
    <source>
        <dbReference type="EMBL" id="SFL35600.1"/>
    </source>
</evidence>
<evidence type="ECO:0000313" key="2">
    <source>
        <dbReference type="Proteomes" id="UP000199533"/>
    </source>
</evidence>
<sequence>MAWTITFFNEKVEAETLRLPPGILANFLRIAELIQEFGPDLGRPHTAPLGRGLFEIRAKGHEGISRSVFCTVKNREIVILMTVIKKGNKIPKRQMETAQKRLKEVQNDDT</sequence>
<reference evidence="2" key="1">
    <citation type="submission" date="2016-10" db="EMBL/GenBank/DDBJ databases">
        <authorList>
            <person name="Varghese N."/>
            <person name="Submissions S."/>
        </authorList>
    </citation>
    <scope>NUCLEOTIDE SEQUENCE [LARGE SCALE GENOMIC DNA]</scope>
    <source>
        <strain evidence="2">Nm69</strain>
    </source>
</reference>
<dbReference type="Proteomes" id="UP000199533">
    <property type="component" value="Unassembled WGS sequence"/>
</dbReference>
<dbReference type="AlphaFoldDB" id="A0A1I4H1D1"/>
<accession>A0A1I4H1D1</accession>
<dbReference type="InterPro" id="IPR009241">
    <property type="entry name" value="HigB-like"/>
</dbReference>
<name>A0A1I4H1D1_9PROT</name>
<dbReference type="STRING" id="52441.SAMN05216302_10673"/>
<organism evidence="1 2">
    <name type="scientific">Nitrosomonas aestuarii</name>
    <dbReference type="NCBI Taxonomy" id="52441"/>
    <lineage>
        <taxon>Bacteria</taxon>
        <taxon>Pseudomonadati</taxon>
        <taxon>Pseudomonadota</taxon>
        <taxon>Betaproteobacteria</taxon>
        <taxon>Nitrosomonadales</taxon>
        <taxon>Nitrosomonadaceae</taxon>
        <taxon>Nitrosomonas</taxon>
    </lineage>
</organism>
<dbReference type="RefSeq" id="WP_090703541.1">
    <property type="nucleotide sequence ID" value="NZ_FOSP01000067.1"/>
</dbReference>
<gene>
    <name evidence="1" type="ORF">SAMN05216302_10673</name>
</gene>
<dbReference type="EMBL" id="FOSP01000067">
    <property type="protein sequence ID" value="SFL35600.1"/>
    <property type="molecule type" value="Genomic_DNA"/>
</dbReference>
<keyword evidence="2" id="KW-1185">Reference proteome</keyword>
<proteinExistence type="predicted"/>
<dbReference type="OrthoDB" id="3233388at2"/>
<dbReference type="Pfam" id="PF05973">
    <property type="entry name" value="Gp49"/>
    <property type="match status" value="1"/>
</dbReference>